<proteinExistence type="predicted"/>
<evidence type="ECO:0000313" key="2">
    <source>
        <dbReference type="Proteomes" id="UP000783287"/>
    </source>
</evidence>
<reference evidence="1" key="1">
    <citation type="submission" date="2020-04" db="EMBL/GenBank/DDBJ databases">
        <authorList>
            <person name="Zhang T."/>
        </authorList>
    </citation>
    <scope>NUCLEOTIDE SEQUENCE</scope>
    <source>
        <strain evidence="1">HKST-UBA14</strain>
    </source>
</reference>
<protein>
    <submittedName>
        <fullName evidence="1">Uncharacterized protein</fullName>
    </submittedName>
</protein>
<gene>
    <name evidence="1" type="ORF">KC909_00840</name>
</gene>
<comment type="caution">
    <text evidence="1">The sequence shown here is derived from an EMBL/GenBank/DDBJ whole genome shotgun (WGS) entry which is preliminary data.</text>
</comment>
<dbReference type="Proteomes" id="UP000783287">
    <property type="component" value="Unassembled WGS sequence"/>
</dbReference>
<dbReference type="EMBL" id="JAGQLK010000010">
    <property type="protein sequence ID" value="MCA9382887.1"/>
    <property type="molecule type" value="Genomic_DNA"/>
</dbReference>
<sequence>MALHEQDPDVQMGVVVDALRYDQHFGPFGALYDRYIEQGVMTVEYGEMGSNPLGLFSRVLVSEEAGQPLTMLVDYGQLLQQPEHMVAGDVIRSLTVAWKIQEGEAKVDGFIAGVANQHSWARGTMGRVNQFPTYQQSSIEAITPQIIYVQKALVKLGVGNPELLFFLESAPMQFAMQITPTALASFNIRNELGVADFMVDCSHKDVKAVIAEGVWQTLGNVDALRDRAYFIACRERAATVSALTHMDDLAGVENEEARRRIAAEGILAHHIVENR</sequence>
<dbReference type="AlphaFoldDB" id="A0A955RIL6"/>
<reference evidence="1" key="2">
    <citation type="journal article" date="2021" name="Microbiome">
        <title>Successional dynamics and alternative stable states in a saline activated sludge microbial community over 9 years.</title>
        <authorList>
            <person name="Wang Y."/>
            <person name="Ye J."/>
            <person name="Ju F."/>
            <person name="Liu L."/>
            <person name="Boyd J.A."/>
            <person name="Deng Y."/>
            <person name="Parks D.H."/>
            <person name="Jiang X."/>
            <person name="Yin X."/>
            <person name="Woodcroft B.J."/>
            <person name="Tyson G.W."/>
            <person name="Hugenholtz P."/>
            <person name="Polz M.F."/>
            <person name="Zhang T."/>
        </authorList>
    </citation>
    <scope>NUCLEOTIDE SEQUENCE</scope>
    <source>
        <strain evidence="1">HKST-UBA14</strain>
    </source>
</reference>
<organism evidence="1 2">
    <name type="scientific">Candidatus Dojkabacteria bacterium</name>
    <dbReference type="NCBI Taxonomy" id="2099670"/>
    <lineage>
        <taxon>Bacteria</taxon>
        <taxon>Candidatus Dojkabacteria</taxon>
    </lineage>
</organism>
<accession>A0A955RIL6</accession>
<evidence type="ECO:0000313" key="1">
    <source>
        <dbReference type="EMBL" id="MCA9382887.1"/>
    </source>
</evidence>
<name>A0A955RIL6_9BACT</name>